<gene>
    <name evidence="2" type="ORF">FLT43_28125</name>
    <name evidence="1" type="ORF">M5W83_12460</name>
</gene>
<evidence type="ECO:0000313" key="3">
    <source>
        <dbReference type="Proteomes" id="UP000315377"/>
    </source>
</evidence>
<reference evidence="2 3" key="1">
    <citation type="submission" date="2019-07" db="EMBL/GenBank/DDBJ databases">
        <title>Paenibacillus thiaminolyticus NRRL B-4156.</title>
        <authorList>
            <person name="Hehnly C."/>
            <person name="Zhang L."/>
        </authorList>
    </citation>
    <scope>NUCLEOTIDE SEQUENCE [LARGE SCALE GENOMIC DNA]</scope>
    <source>
        <strain evidence="2 3">NRRL B-4156</strain>
    </source>
</reference>
<dbReference type="Proteomes" id="UP000315377">
    <property type="component" value="Chromosome"/>
</dbReference>
<evidence type="ECO:0000313" key="4">
    <source>
        <dbReference type="Proteomes" id="UP001209276"/>
    </source>
</evidence>
<dbReference type="Proteomes" id="UP001209276">
    <property type="component" value="Unassembled WGS sequence"/>
</dbReference>
<reference evidence="1 4" key="2">
    <citation type="submission" date="2022-05" db="EMBL/GenBank/DDBJ databases">
        <title>Genome Sequencing of Bee-Associated Microbes.</title>
        <authorList>
            <person name="Dunlap C."/>
        </authorList>
    </citation>
    <scope>NUCLEOTIDE SEQUENCE [LARGE SCALE GENOMIC DNA]</scope>
    <source>
        <strain evidence="1 4">NRRL B-14613</strain>
    </source>
</reference>
<dbReference type="EMBL" id="CP041405">
    <property type="protein sequence ID" value="QDM46898.1"/>
    <property type="molecule type" value="Genomic_DNA"/>
</dbReference>
<dbReference type="AlphaFoldDB" id="A0AAP9J4S7"/>
<evidence type="ECO:0000313" key="1">
    <source>
        <dbReference type="EMBL" id="MCY9607955.1"/>
    </source>
</evidence>
<protein>
    <submittedName>
        <fullName evidence="2">Uncharacterized protein</fullName>
    </submittedName>
</protein>
<organism evidence="2 3">
    <name type="scientific">Paenibacillus thiaminolyticus</name>
    <name type="common">Bacillus thiaminolyticus</name>
    <dbReference type="NCBI Taxonomy" id="49283"/>
    <lineage>
        <taxon>Bacteria</taxon>
        <taxon>Bacillati</taxon>
        <taxon>Bacillota</taxon>
        <taxon>Bacilli</taxon>
        <taxon>Bacillales</taxon>
        <taxon>Paenibacillaceae</taxon>
        <taxon>Paenibacillus</taxon>
    </lineage>
</organism>
<dbReference type="GeneID" id="76999832"/>
<evidence type="ECO:0000313" key="2">
    <source>
        <dbReference type="EMBL" id="QDM46898.1"/>
    </source>
</evidence>
<keyword evidence="4" id="KW-1185">Reference proteome</keyword>
<dbReference type="RefSeq" id="WP_087441311.1">
    <property type="nucleotide sequence ID" value="NZ_CABMNB010000019.1"/>
</dbReference>
<name>A0AAP9J4S7_PANTH</name>
<accession>A0AAP9J4S7</accession>
<sequence length="129" mass="14573">MVGSRITSMGHDIPIEQVDAKALEAAKEAVLVTLGKPVPLVQASRSYNVDRRDSSSSDVYRFKDEQQDFLVEIGYTSRRVLPVYASGLLETGTNFYTFTKEGSPNIEGEMNRHFQFYRFDMPRSNGTIQ</sequence>
<proteinExistence type="predicted"/>
<dbReference type="EMBL" id="JAMDMM010000023">
    <property type="protein sequence ID" value="MCY9607955.1"/>
    <property type="molecule type" value="Genomic_DNA"/>
</dbReference>